<dbReference type="Proteomes" id="UP000659630">
    <property type="component" value="Unassembled WGS sequence"/>
</dbReference>
<evidence type="ECO:0000256" key="1">
    <source>
        <dbReference type="ARBA" id="ARBA00004651"/>
    </source>
</evidence>
<comment type="subcellular location">
    <subcellularLocation>
        <location evidence="1">Cell membrane</location>
        <topology evidence="1">Multi-pass membrane protein</topology>
    </subcellularLocation>
</comment>
<evidence type="ECO:0000256" key="3">
    <source>
        <dbReference type="ARBA" id="ARBA00022692"/>
    </source>
</evidence>
<sequence length="325" mass="35471">MAKQKSRFANEVRKIIYFLLANGCYAFAIQLFLAGNNIAAGGFSGIAIVLSSLLPVSIGTFVFLLNIPFIILAFFIKGPRYTLLTLCGSTVYAVILNAISFLPTITENKLVAAVFGGLIYGVGAVLFLKSGASNGGTDLVARLLLIRFRSMSVGKMFLIVDGSVVLFAMLMFRDIEAGIYAIITIYVCGMVNDRILNGFDKANMCYIISDKDPVALSDAIQKEIHRGVTLQRGVGMYQGYEHNILMTVVRPRETYHLKEVVQGLDEKAFVVMAEVNEVLGRGFKGFADETPVDAPELPVIPVPGGKKKKKAHKKEKEKKEAKTGV</sequence>
<dbReference type="PANTHER" id="PTHR33545">
    <property type="entry name" value="UPF0750 MEMBRANE PROTEIN YITT-RELATED"/>
    <property type="match status" value="1"/>
</dbReference>
<dbReference type="RefSeq" id="WP_186887457.1">
    <property type="nucleotide sequence ID" value="NZ_JACONZ010000002.1"/>
</dbReference>
<keyword evidence="4 7" id="KW-1133">Transmembrane helix</keyword>
<dbReference type="InterPro" id="IPR003740">
    <property type="entry name" value="YitT"/>
</dbReference>
<keyword evidence="3 7" id="KW-0812">Transmembrane</keyword>
<feature type="domain" description="DUF2179" evidence="8">
    <location>
        <begin position="226"/>
        <end position="280"/>
    </location>
</feature>
<dbReference type="Pfam" id="PF10035">
    <property type="entry name" value="DUF2179"/>
    <property type="match status" value="1"/>
</dbReference>
<keyword evidence="2" id="KW-1003">Cell membrane</keyword>
<feature type="transmembrane region" description="Helical" evidence="7">
    <location>
        <begin position="153"/>
        <end position="172"/>
    </location>
</feature>
<evidence type="ECO:0000256" key="5">
    <source>
        <dbReference type="ARBA" id="ARBA00023136"/>
    </source>
</evidence>
<reference evidence="9" key="1">
    <citation type="submission" date="2020-08" db="EMBL/GenBank/DDBJ databases">
        <title>Genome public.</title>
        <authorList>
            <person name="Liu C."/>
            <person name="Sun Q."/>
        </authorList>
    </citation>
    <scope>NUCLEOTIDE SEQUENCE</scope>
    <source>
        <strain evidence="9">BX8</strain>
    </source>
</reference>
<keyword evidence="5 7" id="KW-0472">Membrane</keyword>
<dbReference type="PANTHER" id="PTHR33545:SF9">
    <property type="entry name" value="UPF0750 MEMBRANE PROTEIN YITE"/>
    <property type="match status" value="1"/>
</dbReference>
<protein>
    <submittedName>
        <fullName evidence="9">YitT family protein</fullName>
    </submittedName>
</protein>
<name>A0A923IEH3_9FIRM</name>
<dbReference type="InterPro" id="IPR019264">
    <property type="entry name" value="DUF2179"/>
</dbReference>
<feature type="transmembrane region" description="Helical" evidence="7">
    <location>
        <begin position="83"/>
        <end position="105"/>
    </location>
</feature>
<evidence type="ECO:0000256" key="7">
    <source>
        <dbReference type="SAM" id="Phobius"/>
    </source>
</evidence>
<feature type="compositionally biased region" description="Basic residues" evidence="6">
    <location>
        <begin position="305"/>
        <end position="316"/>
    </location>
</feature>
<evidence type="ECO:0000313" key="10">
    <source>
        <dbReference type="Proteomes" id="UP000659630"/>
    </source>
</evidence>
<feature type="transmembrane region" description="Helical" evidence="7">
    <location>
        <begin position="178"/>
        <end position="196"/>
    </location>
</feature>
<dbReference type="PIRSF" id="PIRSF006483">
    <property type="entry name" value="Membrane_protein_YitT"/>
    <property type="match status" value="1"/>
</dbReference>
<dbReference type="AlphaFoldDB" id="A0A923IEH3"/>
<proteinExistence type="predicted"/>
<organism evidence="9 10">
    <name type="scientific">Anaerofilum hominis</name>
    <dbReference type="NCBI Taxonomy" id="2763016"/>
    <lineage>
        <taxon>Bacteria</taxon>
        <taxon>Bacillati</taxon>
        <taxon>Bacillota</taxon>
        <taxon>Clostridia</taxon>
        <taxon>Eubacteriales</taxon>
        <taxon>Oscillospiraceae</taxon>
        <taxon>Anaerofilum</taxon>
    </lineage>
</organism>
<dbReference type="InterPro" id="IPR051461">
    <property type="entry name" value="UPF0750_membrane"/>
</dbReference>
<dbReference type="Pfam" id="PF02588">
    <property type="entry name" value="YitT_membrane"/>
    <property type="match status" value="1"/>
</dbReference>
<feature type="transmembrane region" description="Helical" evidence="7">
    <location>
        <begin position="111"/>
        <end position="132"/>
    </location>
</feature>
<comment type="caution">
    <text evidence="9">The sequence shown here is derived from an EMBL/GenBank/DDBJ whole genome shotgun (WGS) entry which is preliminary data.</text>
</comment>
<dbReference type="GO" id="GO:0005886">
    <property type="term" value="C:plasma membrane"/>
    <property type="evidence" value="ECO:0007669"/>
    <property type="project" value="UniProtKB-SubCell"/>
</dbReference>
<evidence type="ECO:0000256" key="6">
    <source>
        <dbReference type="SAM" id="MobiDB-lite"/>
    </source>
</evidence>
<dbReference type="CDD" id="cd16380">
    <property type="entry name" value="YitT_C"/>
    <property type="match status" value="1"/>
</dbReference>
<evidence type="ECO:0000256" key="4">
    <source>
        <dbReference type="ARBA" id="ARBA00022989"/>
    </source>
</evidence>
<gene>
    <name evidence="9" type="ORF">H8S23_06175</name>
</gene>
<dbReference type="Gene3D" id="3.30.70.120">
    <property type="match status" value="1"/>
</dbReference>
<feature type="region of interest" description="Disordered" evidence="6">
    <location>
        <begin position="291"/>
        <end position="325"/>
    </location>
</feature>
<keyword evidence="10" id="KW-1185">Reference proteome</keyword>
<evidence type="ECO:0000313" key="9">
    <source>
        <dbReference type="EMBL" id="MBC5581087.1"/>
    </source>
</evidence>
<dbReference type="InterPro" id="IPR015867">
    <property type="entry name" value="N-reg_PII/ATP_PRibTrfase_C"/>
</dbReference>
<feature type="transmembrane region" description="Helical" evidence="7">
    <location>
        <begin position="46"/>
        <end position="76"/>
    </location>
</feature>
<dbReference type="EMBL" id="JACONZ010000002">
    <property type="protein sequence ID" value="MBC5581087.1"/>
    <property type="molecule type" value="Genomic_DNA"/>
</dbReference>
<feature type="transmembrane region" description="Helical" evidence="7">
    <location>
        <begin position="15"/>
        <end position="34"/>
    </location>
</feature>
<evidence type="ECO:0000259" key="8">
    <source>
        <dbReference type="Pfam" id="PF10035"/>
    </source>
</evidence>
<evidence type="ECO:0000256" key="2">
    <source>
        <dbReference type="ARBA" id="ARBA00022475"/>
    </source>
</evidence>
<accession>A0A923IEH3</accession>